<dbReference type="Pfam" id="PF03448">
    <property type="entry name" value="MgtE_N"/>
    <property type="match status" value="1"/>
</dbReference>
<dbReference type="Gene3D" id="1.10.357.20">
    <property type="entry name" value="SLC41 divalent cation transporters, integral membrane domain"/>
    <property type="match status" value="1"/>
</dbReference>
<evidence type="ECO:0000256" key="5">
    <source>
        <dbReference type="ARBA" id="ARBA00022842"/>
    </source>
</evidence>
<dbReference type="Gene3D" id="3.10.580.10">
    <property type="entry name" value="CBS-domain"/>
    <property type="match status" value="1"/>
</dbReference>
<keyword evidence="12" id="KW-1185">Reference proteome</keyword>
<dbReference type="PROSITE" id="PS51371">
    <property type="entry name" value="CBS"/>
    <property type="match status" value="2"/>
</dbReference>
<evidence type="ECO:0000256" key="3">
    <source>
        <dbReference type="ARBA" id="ARBA00022448"/>
    </source>
</evidence>
<dbReference type="EMBL" id="JAINWF010000017">
    <property type="protein sequence ID" value="MCD1610280.1"/>
    <property type="molecule type" value="Genomic_DNA"/>
</dbReference>
<organism evidence="11 12">
    <name type="scientific">Stutzerimonas kunmingensis</name>
    <dbReference type="NCBI Taxonomy" id="1211807"/>
    <lineage>
        <taxon>Bacteria</taxon>
        <taxon>Pseudomonadati</taxon>
        <taxon>Pseudomonadota</taxon>
        <taxon>Gammaproteobacteria</taxon>
        <taxon>Pseudomonadales</taxon>
        <taxon>Pseudomonadaceae</taxon>
        <taxon>Stutzerimonas</taxon>
    </lineage>
</organism>
<keyword evidence="8" id="KW-0129">CBS domain</keyword>
<feature type="transmembrane region" description="Helical" evidence="9">
    <location>
        <begin position="346"/>
        <end position="367"/>
    </location>
</feature>
<dbReference type="SMART" id="SM00116">
    <property type="entry name" value="CBS"/>
    <property type="match status" value="2"/>
</dbReference>
<dbReference type="Gene3D" id="1.25.60.10">
    <property type="entry name" value="MgtE N-terminal domain-like"/>
    <property type="match status" value="1"/>
</dbReference>
<comment type="caution">
    <text evidence="11">The sequence shown here is derived from an EMBL/GenBank/DDBJ whole genome shotgun (WGS) entry which is preliminary data.</text>
</comment>
<comment type="function">
    <text evidence="9">Acts as a magnesium transporter.</text>
</comment>
<proteinExistence type="inferred from homology"/>
<dbReference type="FunFam" id="3.10.580.10:FF:000025">
    <property type="entry name" value="Magnesium transporter MgtE"/>
    <property type="match status" value="1"/>
</dbReference>
<dbReference type="InterPro" id="IPR046342">
    <property type="entry name" value="CBS_dom_sf"/>
</dbReference>
<dbReference type="AlphaFoldDB" id="A0A9X1N5T6"/>
<accession>A0A9X1N5T6</accession>
<gene>
    <name evidence="11" type="primary">mgtE</name>
    <name evidence="11" type="ORF">K7H17_20725</name>
</gene>
<dbReference type="Pfam" id="PF00571">
    <property type="entry name" value="CBS"/>
    <property type="match status" value="2"/>
</dbReference>
<evidence type="ECO:0000313" key="11">
    <source>
        <dbReference type="EMBL" id="MCD1610280.1"/>
    </source>
</evidence>
<evidence type="ECO:0000256" key="1">
    <source>
        <dbReference type="ARBA" id="ARBA00004141"/>
    </source>
</evidence>
<dbReference type="SUPFAM" id="SSF158791">
    <property type="entry name" value="MgtE N-terminal domain-like"/>
    <property type="match status" value="1"/>
</dbReference>
<keyword evidence="6 9" id="KW-1133">Transmembrane helix</keyword>
<dbReference type="InterPro" id="IPR000644">
    <property type="entry name" value="CBS_dom"/>
</dbReference>
<dbReference type="InterPro" id="IPR006667">
    <property type="entry name" value="SLC41_membr_dom"/>
</dbReference>
<keyword evidence="5 9" id="KW-0460">Magnesium</keyword>
<dbReference type="GO" id="GO:0046872">
    <property type="term" value="F:metal ion binding"/>
    <property type="evidence" value="ECO:0007669"/>
    <property type="project" value="UniProtKB-KW"/>
</dbReference>
<evidence type="ECO:0000256" key="7">
    <source>
        <dbReference type="ARBA" id="ARBA00023136"/>
    </source>
</evidence>
<dbReference type="RefSeq" id="WP_102833310.1">
    <property type="nucleotide sequence ID" value="NZ_JAINWF010000017.1"/>
</dbReference>
<name>A0A9X1N5T6_9GAMM</name>
<feature type="transmembrane region" description="Helical" evidence="9">
    <location>
        <begin position="388"/>
        <end position="410"/>
    </location>
</feature>
<evidence type="ECO:0000256" key="2">
    <source>
        <dbReference type="ARBA" id="ARBA00009749"/>
    </source>
</evidence>
<keyword evidence="4 9" id="KW-0812">Transmembrane</keyword>
<keyword evidence="7 9" id="KW-0472">Membrane</keyword>
<dbReference type="GO" id="GO:0015095">
    <property type="term" value="F:magnesium ion transmembrane transporter activity"/>
    <property type="evidence" value="ECO:0007669"/>
    <property type="project" value="UniProtKB-UniRule"/>
</dbReference>
<comment type="similarity">
    <text evidence="2 9">Belongs to the SLC41A transporter family.</text>
</comment>
<evidence type="ECO:0000313" key="12">
    <source>
        <dbReference type="Proteomes" id="UP001138989"/>
    </source>
</evidence>
<feature type="transmembrane region" description="Helical" evidence="9">
    <location>
        <begin position="314"/>
        <end position="334"/>
    </location>
</feature>
<dbReference type="SUPFAM" id="SSF161093">
    <property type="entry name" value="MgtE membrane domain-like"/>
    <property type="match status" value="1"/>
</dbReference>
<dbReference type="SUPFAM" id="SSF54631">
    <property type="entry name" value="CBS-domain pair"/>
    <property type="match status" value="1"/>
</dbReference>
<dbReference type="InterPro" id="IPR006669">
    <property type="entry name" value="MgtE_transporter"/>
</dbReference>
<dbReference type="PANTHER" id="PTHR43773:SF1">
    <property type="entry name" value="MAGNESIUM TRANSPORTER MGTE"/>
    <property type="match status" value="1"/>
</dbReference>
<sequence>MTEVEAKKPQETLQDRLAQVVDLLQRRRLGEDGEYRQDGEQGEIYDESQILAELQRKLDELHPADVAHILEALPLEERLTVWQLVKAERDGDILLEVSDAVRETLIADMDDHELLAAAKEMDADELADLAPELPRDVVHELMESLDAQQRERVRSALSYEEDQVGALMDFEMVTIREDVSLEVVLRYLRRLKELPGHTDKLFVVDYDGVLKGVLPIKRLLVNDPDKQVAEVMASDPVTFHPDEDAYDAAQAFERYDLVSTPVVDKGGKLIGRLTIDEMVDLIREESESEVLNMAGLREEEDIFASVWKSVRNRWAWLAVNLVTAFIASRVIGLFDGSIEKLVALAALMPIVAGIGGNSGNQTITMIVRAMALDQVGTGNTTRLLRKEVGVGLVNGLAWGGVIGAVAWWLYGSWSLGVVMTAAMTLNLLLAALMGVLIPMTLARLGRDPAMGASVMITAMTDSGGFFIFLGLATIFLL</sequence>
<feature type="domain" description="CBS" evidence="10">
    <location>
        <begin position="232"/>
        <end position="288"/>
    </location>
</feature>
<dbReference type="PANTHER" id="PTHR43773">
    <property type="entry name" value="MAGNESIUM TRANSPORTER MGTE"/>
    <property type="match status" value="1"/>
</dbReference>
<comment type="subunit">
    <text evidence="9">Homodimer.</text>
</comment>
<dbReference type="GO" id="GO:0005886">
    <property type="term" value="C:plasma membrane"/>
    <property type="evidence" value="ECO:0007669"/>
    <property type="project" value="UniProtKB-SubCell"/>
</dbReference>
<dbReference type="SMART" id="SM00924">
    <property type="entry name" value="MgtE_N"/>
    <property type="match status" value="1"/>
</dbReference>
<dbReference type="InterPro" id="IPR038076">
    <property type="entry name" value="MgtE_N_sf"/>
</dbReference>
<keyword evidence="3 9" id="KW-0813">Transport</keyword>
<dbReference type="CDD" id="cd04606">
    <property type="entry name" value="CBS_pair_Mg_transporter"/>
    <property type="match status" value="1"/>
</dbReference>
<protein>
    <recommendedName>
        <fullName evidence="9">Magnesium transporter MgtE</fullName>
    </recommendedName>
</protein>
<evidence type="ECO:0000259" key="10">
    <source>
        <dbReference type="PROSITE" id="PS51371"/>
    </source>
</evidence>
<dbReference type="InterPro" id="IPR036739">
    <property type="entry name" value="SLC41_membr_dom_sf"/>
</dbReference>
<reference evidence="11" key="1">
    <citation type="submission" date="2021-08" db="EMBL/GenBank/DDBJ databases">
        <title>Isolation and characterization of neutrophilic mixotrophic iron-oxidizing bacteria from deep-sea hydrothermal vents.</title>
        <authorList>
            <person name="He Y."/>
        </authorList>
    </citation>
    <scope>NUCLEOTIDE SEQUENCE</scope>
    <source>
        <strain evidence="11">IOP_13</strain>
    </source>
</reference>
<evidence type="ECO:0000256" key="9">
    <source>
        <dbReference type="RuleBase" id="RU362011"/>
    </source>
</evidence>
<feature type="domain" description="CBS" evidence="10">
    <location>
        <begin position="168"/>
        <end position="230"/>
    </location>
</feature>
<dbReference type="InterPro" id="IPR006668">
    <property type="entry name" value="Mg_transptr_MgtE_intracell_dom"/>
</dbReference>
<keyword evidence="9" id="KW-1003">Cell membrane</keyword>
<evidence type="ECO:0000256" key="8">
    <source>
        <dbReference type="PROSITE-ProRule" id="PRU00703"/>
    </source>
</evidence>
<dbReference type="NCBIfam" id="TIGR00400">
    <property type="entry name" value="mgtE"/>
    <property type="match status" value="1"/>
</dbReference>
<evidence type="ECO:0000256" key="6">
    <source>
        <dbReference type="ARBA" id="ARBA00022989"/>
    </source>
</evidence>
<feature type="transmembrane region" description="Helical" evidence="9">
    <location>
        <begin position="449"/>
        <end position="476"/>
    </location>
</feature>
<keyword evidence="9" id="KW-0479">Metal-binding</keyword>
<dbReference type="Pfam" id="PF01769">
    <property type="entry name" value="MgtE"/>
    <property type="match status" value="1"/>
</dbReference>
<dbReference type="Proteomes" id="UP001138989">
    <property type="component" value="Unassembled WGS sequence"/>
</dbReference>
<comment type="subcellular location">
    <subcellularLocation>
        <location evidence="9">Cell membrane</location>
        <topology evidence="9">Multi-pass membrane protein</topology>
    </subcellularLocation>
    <subcellularLocation>
        <location evidence="1">Membrane</location>
        <topology evidence="1">Multi-pass membrane protein</topology>
    </subcellularLocation>
</comment>
<evidence type="ECO:0000256" key="4">
    <source>
        <dbReference type="ARBA" id="ARBA00022692"/>
    </source>
</evidence>
<feature type="transmembrane region" description="Helical" evidence="9">
    <location>
        <begin position="416"/>
        <end position="437"/>
    </location>
</feature>